<dbReference type="Gene3D" id="3.20.20.450">
    <property type="entry name" value="EAL domain"/>
    <property type="match status" value="1"/>
</dbReference>
<dbReference type="PANTHER" id="PTHR44757:SF2">
    <property type="entry name" value="BIOFILM ARCHITECTURE MAINTENANCE PROTEIN MBAA"/>
    <property type="match status" value="1"/>
</dbReference>
<dbReference type="Proteomes" id="UP000469159">
    <property type="component" value="Unassembled WGS sequence"/>
</dbReference>
<evidence type="ECO:0000313" key="6">
    <source>
        <dbReference type="Proteomes" id="UP000469159"/>
    </source>
</evidence>
<evidence type="ECO:0000313" key="5">
    <source>
        <dbReference type="EMBL" id="MXP41106.1"/>
    </source>
</evidence>
<dbReference type="CDD" id="cd01949">
    <property type="entry name" value="GGDEF"/>
    <property type="match status" value="1"/>
</dbReference>
<reference evidence="5 6" key="1">
    <citation type="submission" date="2019-12" db="EMBL/GenBank/DDBJ databases">
        <title>Genomic-based taxomic classification of the family Erythrobacteraceae.</title>
        <authorList>
            <person name="Xu L."/>
        </authorList>
    </citation>
    <scope>NUCLEOTIDE SEQUENCE [LARGE SCALE GENOMIC DNA]</scope>
    <source>
        <strain evidence="5 6">MCCC 1K02066</strain>
    </source>
</reference>
<feature type="domain" description="PAS" evidence="1">
    <location>
        <begin position="403"/>
        <end position="475"/>
    </location>
</feature>
<dbReference type="Gene3D" id="3.30.70.270">
    <property type="match status" value="1"/>
</dbReference>
<dbReference type="FunFam" id="3.30.450.20:FF:000099">
    <property type="entry name" value="Sensory box sensor histidine kinase"/>
    <property type="match status" value="2"/>
</dbReference>
<dbReference type="SMART" id="SM00267">
    <property type="entry name" value="GGDEF"/>
    <property type="match status" value="1"/>
</dbReference>
<dbReference type="NCBIfam" id="TIGR00254">
    <property type="entry name" value="GGDEF"/>
    <property type="match status" value="1"/>
</dbReference>
<dbReference type="InterPro" id="IPR035919">
    <property type="entry name" value="EAL_sf"/>
</dbReference>
<feature type="domain" description="GGDEF" evidence="4">
    <location>
        <begin position="563"/>
        <end position="696"/>
    </location>
</feature>
<sequence length="971" mass="109076">MKRNADAPVGWPVDDSHNPSVATFVTDLDDLAPVVDFGLWYWAVGSRHVAASPQLLKLIDLQGTGAGLGLGVALAMIHPEDRRGTLAKLAAILADRQAREHEFRIVRADGEPRVCWSKLRPIVEDGAVVAVRGTCLDVTHLRETEARAREREEDYRHIIELSPQKPWVADSSGNILSMGTRWTAITGLSTDEALGTGWMKAVHPDDLEAAASMLRTAQDRQPLVDGRYRIRTADGTYRWMRTRGYPRKDANGEIVRWYGLTEDIHEQVEAEQSLREGEEHYRHAVELSPQIPWTADKWGNITEVGPRWLELMGMDLQSTLGQGWARALHPEDVPATYTIWSDCLETGAPLDVRYRLKHVDGEYRWVRARARPRLDESGQIVRWYGVAEDIDDQVRAEGALVKAEERYRLATQATNDLIWDWDVASERVEWTRSLVDGFGYPIEELGTHLDWWGEHIHPDDRAATLNSFHDAVDGASKKYLAEYRFRRADGSYATVCDRAFIVRDEHGRAVRAVGAMQDLSERKLAEEKARWGATHDYLTELPNRRLFQERLEHALALAVAGGGKVGLLHLDVDQFKQINDALGHGAGDTLLRTLSSRLRDVIRPCDTIARLGGDEFAIILPNLDSEQDLADLIGRLLERMREPFAYDGRVLDCRASIGASLHPQHGSTPEELLKHADIALYMAKAMNRGGSVVYEHRMREEMRKRSSMVTRAREAIREDRLIAYYQPKVDLQNQNRIVGFETLLRWQDPQHGIQLPMTLEAAFEDLEVAAAISDRIIEHAIRDMRRWLDLGLDFGHVAVNAAAAEFRRDDFAERVLQKLAEAQVPTSCFQLEVTETVFLGRGAEYVDRALKLLSSHGVQIALDDFGTGYASLRHLKQFPVNIIKIDQSFVRGMMEDPEDEAIIRAVVGLSENLGISVVAEGVETNAQHDGLRAIGCSYGQGFLYSRAVCPSSVPELLTRSNTRGGVLSHVA</sequence>
<dbReference type="RefSeq" id="WP_160745938.1">
    <property type="nucleotide sequence ID" value="NZ_WTYK01000002.1"/>
</dbReference>
<dbReference type="SUPFAM" id="SSF55073">
    <property type="entry name" value="Nucleotide cyclase"/>
    <property type="match status" value="1"/>
</dbReference>
<proteinExistence type="predicted"/>
<feature type="domain" description="PAC" evidence="2">
    <location>
        <begin position="479"/>
        <end position="531"/>
    </location>
</feature>
<dbReference type="SMART" id="SM00052">
    <property type="entry name" value="EAL"/>
    <property type="match status" value="1"/>
</dbReference>
<evidence type="ECO:0000259" key="3">
    <source>
        <dbReference type="PROSITE" id="PS50883"/>
    </source>
</evidence>
<dbReference type="InterPro" id="IPR001610">
    <property type="entry name" value="PAC"/>
</dbReference>
<dbReference type="SUPFAM" id="SSF55785">
    <property type="entry name" value="PYP-like sensor domain (PAS domain)"/>
    <property type="match status" value="4"/>
</dbReference>
<dbReference type="Gene3D" id="3.30.450.20">
    <property type="entry name" value="PAS domain"/>
    <property type="match status" value="4"/>
</dbReference>
<feature type="domain" description="PAC" evidence="2">
    <location>
        <begin position="350"/>
        <end position="402"/>
    </location>
</feature>
<dbReference type="InterPro" id="IPR000700">
    <property type="entry name" value="PAS-assoc_C"/>
</dbReference>
<dbReference type="Pfam" id="PF00990">
    <property type="entry name" value="GGDEF"/>
    <property type="match status" value="1"/>
</dbReference>
<organism evidence="5 6">
    <name type="scientific">Croceibacterium soli</name>
    <dbReference type="NCBI Taxonomy" id="1739690"/>
    <lineage>
        <taxon>Bacteria</taxon>
        <taxon>Pseudomonadati</taxon>
        <taxon>Pseudomonadota</taxon>
        <taxon>Alphaproteobacteria</taxon>
        <taxon>Sphingomonadales</taxon>
        <taxon>Erythrobacteraceae</taxon>
        <taxon>Croceibacterium</taxon>
    </lineage>
</organism>
<dbReference type="PROSITE" id="PS50112">
    <property type="entry name" value="PAS"/>
    <property type="match status" value="3"/>
</dbReference>
<dbReference type="InterPro" id="IPR035965">
    <property type="entry name" value="PAS-like_dom_sf"/>
</dbReference>
<dbReference type="PANTHER" id="PTHR44757">
    <property type="entry name" value="DIGUANYLATE CYCLASE DGCP"/>
    <property type="match status" value="1"/>
</dbReference>
<dbReference type="CDD" id="cd00130">
    <property type="entry name" value="PAS"/>
    <property type="match status" value="3"/>
</dbReference>
<dbReference type="PROSITE" id="PS50883">
    <property type="entry name" value="EAL"/>
    <property type="match status" value="1"/>
</dbReference>
<dbReference type="InterPro" id="IPR043128">
    <property type="entry name" value="Rev_trsase/Diguanyl_cyclase"/>
</dbReference>
<protein>
    <submittedName>
        <fullName evidence="5">PAS domain-containing protein</fullName>
    </submittedName>
</protein>
<dbReference type="NCBIfam" id="TIGR00229">
    <property type="entry name" value="sensory_box"/>
    <property type="match status" value="3"/>
</dbReference>
<evidence type="ECO:0000259" key="2">
    <source>
        <dbReference type="PROSITE" id="PS50113"/>
    </source>
</evidence>
<feature type="domain" description="PAC" evidence="2">
    <location>
        <begin position="224"/>
        <end position="276"/>
    </location>
</feature>
<dbReference type="InterPro" id="IPR000014">
    <property type="entry name" value="PAS"/>
</dbReference>
<name>A0A6I4URN7_9SPHN</name>
<evidence type="ECO:0000259" key="1">
    <source>
        <dbReference type="PROSITE" id="PS50112"/>
    </source>
</evidence>
<dbReference type="InterPro" id="IPR013655">
    <property type="entry name" value="PAS_fold_3"/>
</dbReference>
<gene>
    <name evidence="5" type="ORF">GRI75_05530</name>
</gene>
<feature type="domain" description="EAL" evidence="3">
    <location>
        <begin position="705"/>
        <end position="961"/>
    </location>
</feature>
<keyword evidence="6" id="KW-1185">Reference proteome</keyword>
<feature type="domain" description="PAS" evidence="1">
    <location>
        <begin position="277"/>
        <end position="347"/>
    </location>
</feature>
<feature type="domain" description="PAC" evidence="2">
    <location>
        <begin position="99"/>
        <end position="150"/>
    </location>
</feature>
<dbReference type="CDD" id="cd01948">
    <property type="entry name" value="EAL"/>
    <property type="match status" value="1"/>
</dbReference>
<dbReference type="InterPro" id="IPR052155">
    <property type="entry name" value="Biofilm_reg_signaling"/>
</dbReference>
<dbReference type="Pfam" id="PF00563">
    <property type="entry name" value="EAL"/>
    <property type="match status" value="1"/>
</dbReference>
<dbReference type="PROSITE" id="PS50113">
    <property type="entry name" value="PAC"/>
    <property type="match status" value="4"/>
</dbReference>
<accession>A0A6I4URN7</accession>
<dbReference type="InterPro" id="IPR029787">
    <property type="entry name" value="Nucleotide_cyclase"/>
</dbReference>
<feature type="domain" description="PAS" evidence="1">
    <location>
        <begin position="151"/>
        <end position="221"/>
    </location>
</feature>
<dbReference type="PROSITE" id="PS50887">
    <property type="entry name" value="GGDEF"/>
    <property type="match status" value="1"/>
</dbReference>
<dbReference type="SMART" id="SM00086">
    <property type="entry name" value="PAC"/>
    <property type="match status" value="4"/>
</dbReference>
<dbReference type="OrthoDB" id="9812260at2"/>
<evidence type="ECO:0000259" key="4">
    <source>
        <dbReference type="PROSITE" id="PS50887"/>
    </source>
</evidence>
<dbReference type="SUPFAM" id="SSF141868">
    <property type="entry name" value="EAL domain-like"/>
    <property type="match status" value="1"/>
</dbReference>
<comment type="caution">
    <text evidence="5">The sequence shown here is derived from an EMBL/GenBank/DDBJ whole genome shotgun (WGS) entry which is preliminary data.</text>
</comment>
<dbReference type="SMART" id="SM00091">
    <property type="entry name" value="PAS"/>
    <property type="match status" value="3"/>
</dbReference>
<dbReference type="EMBL" id="WTYK01000002">
    <property type="protein sequence ID" value="MXP41106.1"/>
    <property type="molecule type" value="Genomic_DNA"/>
</dbReference>
<dbReference type="AlphaFoldDB" id="A0A6I4URN7"/>
<dbReference type="Pfam" id="PF08447">
    <property type="entry name" value="PAS_3"/>
    <property type="match status" value="4"/>
</dbReference>
<dbReference type="InterPro" id="IPR000160">
    <property type="entry name" value="GGDEF_dom"/>
</dbReference>
<dbReference type="InterPro" id="IPR001633">
    <property type="entry name" value="EAL_dom"/>
</dbReference>